<dbReference type="SUPFAM" id="SSF52317">
    <property type="entry name" value="Class I glutamine amidotransferase-like"/>
    <property type="match status" value="1"/>
</dbReference>
<feature type="binding site" evidence="8">
    <location>
        <position position="51"/>
    </location>
    <ligand>
        <name>L-glutamine</name>
        <dbReference type="ChEBI" id="CHEBI:58359"/>
    </ligand>
</feature>
<evidence type="ECO:0000256" key="7">
    <source>
        <dbReference type="ARBA" id="ARBA00048816"/>
    </source>
</evidence>
<keyword evidence="5 8" id="KW-0067">ATP-binding</keyword>
<feature type="binding site" evidence="8">
    <location>
        <position position="261"/>
    </location>
    <ligand>
        <name>L-glutamine</name>
        <dbReference type="ChEBI" id="CHEBI:58359"/>
    </ligand>
</feature>
<dbReference type="SMART" id="SM01097">
    <property type="entry name" value="CPSase_sm_chain"/>
    <property type="match status" value="1"/>
</dbReference>
<feature type="binding site" evidence="8">
    <location>
        <position position="299"/>
    </location>
    <ligand>
        <name>L-glutamine</name>
        <dbReference type="ChEBI" id="CHEBI:58359"/>
    </ligand>
</feature>
<dbReference type="AlphaFoldDB" id="A0A9D7XG68"/>
<dbReference type="GO" id="GO:0044205">
    <property type="term" value="P:'de novo' UMP biosynthetic process"/>
    <property type="evidence" value="ECO:0007669"/>
    <property type="project" value="UniProtKB-UniRule"/>
</dbReference>
<keyword evidence="4 8" id="KW-0547">Nucleotide-binding</keyword>
<organism evidence="10 11">
    <name type="scientific">Candidatus Defluviibacterium haderslevense</name>
    <dbReference type="NCBI Taxonomy" id="2981993"/>
    <lineage>
        <taxon>Bacteria</taxon>
        <taxon>Pseudomonadati</taxon>
        <taxon>Bacteroidota</taxon>
        <taxon>Saprospiria</taxon>
        <taxon>Saprospirales</taxon>
        <taxon>Saprospiraceae</taxon>
        <taxon>Candidatus Defluviibacterium</taxon>
    </lineage>
</organism>
<comment type="similarity">
    <text evidence="2 8">Belongs to the CarA family.</text>
</comment>
<evidence type="ECO:0000256" key="3">
    <source>
        <dbReference type="ARBA" id="ARBA00022598"/>
    </source>
</evidence>
<dbReference type="InterPro" id="IPR002474">
    <property type="entry name" value="CarbamoylP_synth_ssu_N"/>
</dbReference>
<dbReference type="SUPFAM" id="SSF52021">
    <property type="entry name" value="Carbamoyl phosphate synthetase, small subunit N-terminal domain"/>
    <property type="match status" value="1"/>
</dbReference>
<dbReference type="PRINTS" id="PR00099">
    <property type="entry name" value="CPSGATASE"/>
</dbReference>
<dbReference type="PANTHER" id="PTHR43418">
    <property type="entry name" value="MULTIFUNCTIONAL TRYPTOPHAN BIOSYNTHESIS PROTEIN-RELATED"/>
    <property type="match status" value="1"/>
</dbReference>
<dbReference type="Proteomes" id="UP000808349">
    <property type="component" value="Unassembled WGS sequence"/>
</dbReference>
<dbReference type="PANTHER" id="PTHR43418:SF7">
    <property type="entry name" value="CARBAMOYL-PHOSPHATE SYNTHASE SMALL CHAIN"/>
    <property type="match status" value="1"/>
</dbReference>
<dbReference type="HAMAP" id="MF_01209">
    <property type="entry name" value="CPSase_S_chain"/>
    <property type="match status" value="1"/>
</dbReference>
<keyword evidence="6 8" id="KW-0315">Glutamine amidotransferase</keyword>
<dbReference type="NCBIfam" id="TIGR01368">
    <property type="entry name" value="CPSaseIIsmall"/>
    <property type="match status" value="1"/>
</dbReference>
<dbReference type="InterPro" id="IPR050472">
    <property type="entry name" value="Anth_synth/Amidotransfase"/>
</dbReference>
<gene>
    <name evidence="8 10" type="primary">carA</name>
    <name evidence="10" type="ORF">IPO85_19690</name>
</gene>
<evidence type="ECO:0000256" key="2">
    <source>
        <dbReference type="ARBA" id="ARBA00007800"/>
    </source>
</evidence>
<name>A0A9D7XG68_9BACT</name>
<dbReference type="Pfam" id="PF00117">
    <property type="entry name" value="GATase"/>
    <property type="match status" value="1"/>
</dbReference>
<evidence type="ECO:0000259" key="9">
    <source>
        <dbReference type="SMART" id="SM01097"/>
    </source>
</evidence>
<comment type="caution">
    <text evidence="10">The sequence shown here is derived from an EMBL/GenBank/DDBJ whole genome shotgun (WGS) entry which is preliminary data.</text>
</comment>
<dbReference type="PRINTS" id="PR00097">
    <property type="entry name" value="ANTSNTHASEII"/>
</dbReference>
<keyword evidence="8" id="KW-0665">Pyrimidine biosynthesis</keyword>
<dbReference type="PROSITE" id="PS51273">
    <property type="entry name" value="GATASE_TYPE_1"/>
    <property type="match status" value="1"/>
</dbReference>
<comment type="function">
    <text evidence="8">Small subunit of the glutamine-dependent carbamoyl phosphate synthetase (CPSase). CPSase catalyzes the formation of carbamoyl phosphate from the ammonia moiety of glutamine, carbonate, and phosphate donated by ATP, constituting the first step of 2 biosynthetic pathways, one leading to arginine and/or urea and the other to pyrimidine nucleotides. The small subunit (glutamine amidotransferase) binds and cleaves glutamine to supply the large subunit with the substrate ammonia.</text>
</comment>
<dbReference type="InterPro" id="IPR036480">
    <property type="entry name" value="CarbP_synth_ssu_N_sf"/>
</dbReference>
<dbReference type="Pfam" id="PF00988">
    <property type="entry name" value="CPSase_sm_chain"/>
    <property type="match status" value="1"/>
</dbReference>
<dbReference type="Gene3D" id="3.40.50.880">
    <property type="match status" value="1"/>
</dbReference>
<reference evidence="10 11" key="1">
    <citation type="submission" date="2020-10" db="EMBL/GenBank/DDBJ databases">
        <title>Connecting structure to function with the recovery of over 1000 high-quality activated sludge metagenome-assembled genomes encoding full-length rRNA genes using long-read sequencing.</title>
        <authorList>
            <person name="Singleton C.M."/>
            <person name="Petriglieri F."/>
            <person name="Kristensen J.M."/>
            <person name="Kirkegaard R.H."/>
            <person name="Michaelsen T.Y."/>
            <person name="Andersen M.H."/>
            <person name="Karst S.M."/>
            <person name="Dueholm M.S."/>
            <person name="Nielsen P.H."/>
            <person name="Albertsen M."/>
        </authorList>
    </citation>
    <scope>NUCLEOTIDE SEQUENCE [LARGE SCALE GENOMIC DNA]</scope>
    <source>
        <strain evidence="10">Ribe_18-Q3-R11-54_BAT3C.373</strain>
    </source>
</reference>
<comment type="catalytic activity">
    <reaction evidence="7 8">
        <text>hydrogencarbonate + L-glutamine + 2 ATP + H2O = carbamoyl phosphate + L-glutamate + 2 ADP + phosphate + 2 H(+)</text>
        <dbReference type="Rhea" id="RHEA:18633"/>
        <dbReference type="ChEBI" id="CHEBI:15377"/>
        <dbReference type="ChEBI" id="CHEBI:15378"/>
        <dbReference type="ChEBI" id="CHEBI:17544"/>
        <dbReference type="ChEBI" id="CHEBI:29985"/>
        <dbReference type="ChEBI" id="CHEBI:30616"/>
        <dbReference type="ChEBI" id="CHEBI:43474"/>
        <dbReference type="ChEBI" id="CHEBI:58228"/>
        <dbReference type="ChEBI" id="CHEBI:58359"/>
        <dbReference type="ChEBI" id="CHEBI:456216"/>
        <dbReference type="EC" id="6.3.5.5"/>
    </reaction>
</comment>
<evidence type="ECO:0000256" key="5">
    <source>
        <dbReference type="ARBA" id="ARBA00022840"/>
    </source>
</evidence>
<feature type="binding site" evidence="8">
    <location>
        <position position="229"/>
    </location>
    <ligand>
        <name>L-glutamine</name>
        <dbReference type="ChEBI" id="CHEBI:58359"/>
    </ligand>
</feature>
<feature type="binding site" evidence="8">
    <location>
        <position position="302"/>
    </location>
    <ligand>
        <name>L-glutamine</name>
        <dbReference type="ChEBI" id="CHEBI:58359"/>
    </ligand>
</feature>
<keyword evidence="3 8" id="KW-0436">Ligase</keyword>
<dbReference type="EC" id="6.3.5.5" evidence="8"/>
<proteinExistence type="inferred from homology"/>
<comment type="subunit">
    <text evidence="8">Composed of two chains; the small (or glutamine) chain promotes the hydrolysis of glutamine to ammonia, which is used by the large (or ammonia) chain to synthesize carbamoyl phosphate. Tetramer of heterodimers (alpha,beta)4.</text>
</comment>
<sequence length="372" mass="40900">MYKNTSSPAILLLEDGTIFYGKGAGAIGISGGEICFNTGMTGYQEIFTDPSYYGQLMVMTNVHIGNYGTQVNESESDKIHIAGLVCRNFSSQYNRSLADDSLQQFLSKLNIAAIYDVDTRAIVRHIRSHGAMNALVATDSSDMPTLRAYLSKVPNMNGLELASKVSTNVIYDVGNPNAKIKIAVLDFGIKKSILVQLAKYDYNIRVFPAHTAFVEINNWNPDAYFLSNGPGDPAPMDYAIQTAKLILESKKPVFGICLGHQLLGLAMGISTIKMFHGHRGINHPVKNLQTGLSEITSQNHGFSLDMEQVNKQSATIELTHINLNDHSVEGIRHKTNPVFSVQYHPEAGPGPHDSRYLFRQFSDSIQQSIGTN</sequence>
<feature type="active site" description="Nucleophile" evidence="8">
    <location>
        <position position="257"/>
    </location>
</feature>
<feature type="active site" evidence="8">
    <location>
        <position position="346"/>
    </location>
</feature>
<dbReference type="CDD" id="cd01744">
    <property type="entry name" value="GATase1_CPSase"/>
    <property type="match status" value="1"/>
</dbReference>
<feature type="active site" evidence="8">
    <location>
        <position position="344"/>
    </location>
</feature>
<feature type="binding site" evidence="8">
    <location>
        <position position="231"/>
    </location>
    <ligand>
        <name>L-glutamine</name>
        <dbReference type="ChEBI" id="CHEBI:58359"/>
    </ligand>
</feature>
<comment type="catalytic activity">
    <reaction evidence="8">
        <text>L-glutamine + H2O = L-glutamate + NH4(+)</text>
        <dbReference type="Rhea" id="RHEA:15889"/>
        <dbReference type="ChEBI" id="CHEBI:15377"/>
        <dbReference type="ChEBI" id="CHEBI:28938"/>
        <dbReference type="ChEBI" id="CHEBI:29985"/>
        <dbReference type="ChEBI" id="CHEBI:58359"/>
    </reaction>
</comment>
<dbReference type="InterPro" id="IPR029062">
    <property type="entry name" value="Class_I_gatase-like"/>
</dbReference>
<protein>
    <recommendedName>
        <fullName evidence="8">Carbamoyl phosphate synthase small chain</fullName>
        <ecNumber evidence="8">6.3.5.5</ecNumber>
    </recommendedName>
    <alternativeName>
        <fullName evidence="8">Carbamoyl phosphate synthetase glutamine chain</fullName>
    </alternativeName>
</protein>
<keyword evidence="8" id="KW-0028">Amino-acid biosynthesis</keyword>
<feature type="domain" description="Carbamoyl-phosphate synthase small subunit N-terminal" evidence="9">
    <location>
        <begin position="7"/>
        <end position="137"/>
    </location>
</feature>
<feature type="binding site" evidence="8">
    <location>
        <position position="258"/>
    </location>
    <ligand>
        <name>L-glutamine</name>
        <dbReference type="ChEBI" id="CHEBI:58359"/>
    </ligand>
</feature>
<evidence type="ECO:0000313" key="10">
    <source>
        <dbReference type="EMBL" id="MBK9719695.1"/>
    </source>
</evidence>
<feature type="binding site" evidence="8">
    <location>
        <position position="301"/>
    </location>
    <ligand>
        <name>L-glutamine</name>
        <dbReference type="ChEBI" id="CHEBI:58359"/>
    </ligand>
</feature>
<accession>A0A9D7XG68</accession>
<dbReference type="NCBIfam" id="NF009475">
    <property type="entry name" value="PRK12838.1"/>
    <property type="match status" value="1"/>
</dbReference>
<keyword evidence="8" id="KW-0055">Arginine biosynthesis</keyword>
<dbReference type="InterPro" id="IPR017926">
    <property type="entry name" value="GATASE"/>
</dbReference>
<evidence type="ECO:0000256" key="4">
    <source>
        <dbReference type="ARBA" id="ARBA00022741"/>
    </source>
</evidence>
<dbReference type="PRINTS" id="PR00096">
    <property type="entry name" value="GATASE"/>
</dbReference>
<comment type="pathway">
    <text evidence="1 8">Amino-acid biosynthesis; L-arginine biosynthesis; carbamoyl phosphate from bicarbonate: step 1/1.</text>
</comment>
<evidence type="ECO:0000256" key="8">
    <source>
        <dbReference type="HAMAP-Rule" id="MF_01209"/>
    </source>
</evidence>
<dbReference type="GO" id="GO:0006541">
    <property type="term" value="P:glutamine metabolic process"/>
    <property type="evidence" value="ECO:0007669"/>
    <property type="project" value="InterPro"/>
</dbReference>
<dbReference type="GO" id="GO:0006526">
    <property type="term" value="P:L-arginine biosynthetic process"/>
    <property type="evidence" value="ECO:0007669"/>
    <property type="project" value="UniProtKB-UniRule"/>
</dbReference>
<dbReference type="EMBL" id="JADKFW010000021">
    <property type="protein sequence ID" value="MBK9719695.1"/>
    <property type="molecule type" value="Genomic_DNA"/>
</dbReference>
<dbReference type="InterPro" id="IPR006274">
    <property type="entry name" value="CarbamoylP_synth_ssu"/>
</dbReference>
<dbReference type="InterPro" id="IPR035686">
    <property type="entry name" value="CPSase_GATase1"/>
</dbReference>
<evidence type="ECO:0000256" key="6">
    <source>
        <dbReference type="ARBA" id="ARBA00022962"/>
    </source>
</evidence>
<comment type="pathway">
    <text evidence="8">Pyrimidine metabolism; UMP biosynthesis via de novo pathway; (S)-dihydroorotate from bicarbonate: step 1/3.</text>
</comment>
<feature type="region of interest" description="CPSase" evidence="8">
    <location>
        <begin position="1"/>
        <end position="180"/>
    </location>
</feature>
<evidence type="ECO:0000313" key="11">
    <source>
        <dbReference type="Proteomes" id="UP000808349"/>
    </source>
</evidence>
<dbReference type="Gene3D" id="3.50.30.20">
    <property type="entry name" value="Carbamoyl-phosphate synthase small subunit, N-terminal domain"/>
    <property type="match status" value="1"/>
</dbReference>
<evidence type="ECO:0000256" key="1">
    <source>
        <dbReference type="ARBA" id="ARBA00005077"/>
    </source>
</evidence>
<dbReference type="GO" id="GO:0006207">
    <property type="term" value="P:'de novo' pyrimidine nucleobase biosynthetic process"/>
    <property type="evidence" value="ECO:0007669"/>
    <property type="project" value="InterPro"/>
</dbReference>
<dbReference type="GO" id="GO:0004088">
    <property type="term" value="F:carbamoyl-phosphate synthase (glutamine-hydrolyzing) activity"/>
    <property type="evidence" value="ECO:0007669"/>
    <property type="project" value="UniProtKB-UniRule"/>
</dbReference>
<dbReference type="GO" id="GO:0005524">
    <property type="term" value="F:ATP binding"/>
    <property type="evidence" value="ECO:0007669"/>
    <property type="project" value="UniProtKB-UniRule"/>
</dbReference>